<feature type="compositionally biased region" description="Low complexity" evidence="5">
    <location>
        <begin position="97"/>
        <end position="120"/>
    </location>
</feature>
<feature type="domain" description="TLDc" evidence="6">
    <location>
        <begin position="397"/>
        <end position="590"/>
    </location>
</feature>
<evidence type="ECO:0000256" key="4">
    <source>
        <dbReference type="ARBA" id="ARBA00040604"/>
    </source>
</evidence>
<evidence type="ECO:0000256" key="1">
    <source>
        <dbReference type="ARBA" id="ARBA00004173"/>
    </source>
</evidence>
<dbReference type="EMBL" id="FQNC01000089">
    <property type="protein sequence ID" value="SGZ28251.1"/>
    <property type="molecule type" value="Genomic_DNA"/>
</dbReference>
<feature type="compositionally biased region" description="Low complexity" evidence="5">
    <location>
        <begin position="288"/>
        <end position="303"/>
    </location>
</feature>
<name>A0A2X0MRQ8_9BASI</name>
<dbReference type="GO" id="GO:0005739">
    <property type="term" value="C:mitochondrion"/>
    <property type="evidence" value="ECO:0007669"/>
    <property type="project" value="UniProtKB-SubCell"/>
</dbReference>
<gene>
    <name evidence="7" type="primary">BQ5605_C027g10296</name>
    <name evidence="7" type="ORF">BQ5605_C027G10296</name>
</gene>
<dbReference type="Pfam" id="PF07534">
    <property type="entry name" value="TLD"/>
    <property type="match status" value="1"/>
</dbReference>
<feature type="compositionally biased region" description="Basic and acidic residues" evidence="5">
    <location>
        <begin position="316"/>
        <end position="327"/>
    </location>
</feature>
<dbReference type="SMART" id="SM00584">
    <property type="entry name" value="TLDc"/>
    <property type="match status" value="1"/>
</dbReference>
<keyword evidence="3" id="KW-0496">Mitochondrion</keyword>
<comment type="subcellular location">
    <subcellularLocation>
        <location evidence="1">Mitochondrion</location>
    </subcellularLocation>
</comment>
<dbReference type="STRING" id="796604.A0A2X0MRQ8"/>
<proteinExistence type="inferred from homology"/>
<evidence type="ECO:0000259" key="6">
    <source>
        <dbReference type="PROSITE" id="PS51886"/>
    </source>
</evidence>
<dbReference type="Proteomes" id="UP000249464">
    <property type="component" value="Unassembled WGS sequence"/>
</dbReference>
<organism evidence="7 8">
    <name type="scientific">Microbotryum silenes-dioicae</name>
    <dbReference type="NCBI Taxonomy" id="796604"/>
    <lineage>
        <taxon>Eukaryota</taxon>
        <taxon>Fungi</taxon>
        <taxon>Dikarya</taxon>
        <taxon>Basidiomycota</taxon>
        <taxon>Pucciniomycotina</taxon>
        <taxon>Microbotryomycetes</taxon>
        <taxon>Microbotryales</taxon>
        <taxon>Microbotryaceae</taxon>
        <taxon>Microbotryum</taxon>
    </lineage>
</organism>
<evidence type="ECO:0000313" key="8">
    <source>
        <dbReference type="Proteomes" id="UP000249464"/>
    </source>
</evidence>
<feature type="region of interest" description="Disordered" evidence="5">
    <location>
        <begin position="288"/>
        <end position="376"/>
    </location>
</feature>
<feature type="compositionally biased region" description="Low complexity" evidence="5">
    <location>
        <begin position="40"/>
        <end position="67"/>
    </location>
</feature>
<feature type="compositionally biased region" description="Low complexity" evidence="5">
    <location>
        <begin position="345"/>
        <end position="359"/>
    </location>
</feature>
<keyword evidence="8" id="KW-1185">Reference proteome</keyword>
<dbReference type="GO" id="GO:0005634">
    <property type="term" value="C:nucleus"/>
    <property type="evidence" value="ECO:0007669"/>
    <property type="project" value="TreeGrafter"/>
</dbReference>
<dbReference type="PANTHER" id="PTHR23354">
    <property type="entry name" value="NUCLEOLAR PROTEIN 7/ESTROGEN RECEPTOR COACTIVATOR-RELATED"/>
    <property type="match status" value="1"/>
</dbReference>
<feature type="compositionally biased region" description="Polar residues" evidence="5">
    <location>
        <begin position="223"/>
        <end position="250"/>
    </location>
</feature>
<reference evidence="7 8" key="1">
    <citation type="submission" date="2016-11" db="EMBL/GenBank/DDBJ databases">
        <authorList>
            <person name="Jaros S."/>
            <person name="Januszkiewicz K."/>
            <person name="Wedrychowicz H."/>
        </authorList>
    </citation>
    <scope>NUCLEOTIDE SEQUENCE [LARGE SCALE GENOMIC DNA]</scope>
</reference>
<evidence type="ECO:0000256" key="2">
    <source>
        <dbReference type="ARBA" id="ARBA00009540"/>
    </source>
</evidence>
<feature type="compositionally biased region" description="Polar residues" evidence="5">
    <location>
        <begin position="161"/>
        <end position="171"/>
    </location>
</feature>
<evidence type="ECO:0000256" key="3">
    <source>
        <dbReference type="ARBA" id="ARBA00023128"/>
    </source>
</evidence>
<comment type="similarity">
    <text evidence="2">Belongs to the OXR1 family.</text>
</comment>
<protein>
    <recommendedName>
        <fullName evidence="4">Oxidation resistance protein 1</fullName>
    </recommendedName>
</protein>
<evidence type="ECO:0000313" key="7">
    <source>
        <dbReference type="EMBL" id="SGZ28251.1"/>
    </source>
</evidence>
<accession>A0A2X0MRQ8</accession>
<feature type="region of interest" description="Disordered" evidence="5">
    <location>
        <begin position="161"/>
        <end position="203"/>
    </location>
</feature>
<feature type="region of interest" description="Disordered" evidence="5">
    <location>
        <begin position="1"/>
        <end position="124"/>
    </location>
</feature>
<dbReference type="InterPro" id="IPR006571">
    <property type="entry name" value="TLDc_dom"/>
</dbReference>
<dbReference type="PANTHER" id="PTHR23354:SF62">
    <property type="entry name" value="MUSTARD, ISOFORM V"/>
    <property type="match status" value="1"/>
</dbReference>
<dbReference type="GO" id="GO:0006979">
    <property type="term" value="P:response to oxidative stress"/>
    <property type="evidence" value="ECO:0007669"/>
    <property type="project" value="TreeGrafter"/>
</dbReference>
<sequence length="591" mass="62976">MAAQRPAIDLSDFDPFHAPPRVASPRIFAPKPAPSPSPSAAPSAGSSSSSSAGLAASTSSSGAGVPGLPKPPSLPSQPVKQGQDPLDLFSALEIDQTPSPTLFPSSSSSPASGATGSVTTQSVPRVAPVGITLRDQVQAQNQRQEHIWNDLHRDPWSSVAPFTSASTSITPTERDDTQGPLPIPTATPRSSGHRPSLSGLSFSPPRRLSGLMTEPASIVSNGFVPSSSTSAQMTSEPVSFGSGPTSTTSRPEIDTFHPTSPNANSFERTFNLVRKMSNAGSSAIRFARTTSSRAGSSSSPSSPAIEDDWGDFHSGSPHEERSHDSHFDGLPQSNRTKSLPPRHATPTTSTTTSRSRTLPPLSPPTIPAAKPEHVYDPRAPDAVQPITLAGVRPGVQRALDEDIADGIRPSLPPRLRISHRWTLIYSLDQHGISIGTMYDRMRIALKGVDGGVVLVVKDVQGSTFGAYVNEPLKESNHYYGDGTCFLWKATPFSSSDFRLGASVQSFRWTGRNDYLALTETSFLSIGGGDGKFGLWIDGLFEKGYTTRCPCFDNEPLTNERQWESIGGEEGLEGEVGSKFEVVQFECWAVSL</sequence>
<feature type="region of interest" description="Disordered" evidence="5">
    <location>
        <begin position="223"/>
        <end position="265"/>
    </location>
</feature>
<dbReference type="PROSITE" id="PS51886">
    <property type="entry name" value="TLDC"/>
    <property type="match status" value="1"/>
</dbReference>
<dbReference type="AlphaFoldDB" id="A0A2X0MRQ8"/>
<evidence type="ECO:0000256" key="5">
    <source>
        <dbReference type="SAM" id="MobiDB-lite"/>
    </source>
</evidence>